<comment type="caution">
    <text evidence="10">The sequence shown here is derived from an EMBL/GenBank/DDBJ whole genome shotgun (WGS) entry which is preliminary data.</text>
</comment>
<sequence length="642" mass="73695">MQQIQEELANLKLDTNITGFIHCEDFDQHFSNKDHPENPKRTQSIDKTIQNYLSQYDGRLQVEQLSNFKKCNIEYLRLVYDQEYIDFVEGLFDDIGDQKNTKQVMYLSDTYLCKTSPQTARKCVQAVLEGVDKILTNQWRNAFCSVRPPGHHSGHKPKPTGFCVYNNVAIAAKYARQKYNVKKIVIFDWDVHHCDGTEQVFFDDPDTLVISIHRFDHGDFYPRSGDPEKIGGANAEFKNVNVGWNVPSDGNIPGYDDYVYAFDRLLGPIVKEFRPDFIIISAGYDSAKGDPLGCIENTPEGYQYMTEQLQQICPKVLAVLEGGYNYDVTAACALATFKQLMGVPQQFNNDIQPCKCGISAVTTTVDKHKEFWTCLSSQQLTEYQKKYIGQVADLISGGHLQSFQIKKDIIIKTTKKGEFQFYSTLNDKSNPFYEENQRLIRFMPKLISLDENACSITMENLTYGLENGSIIDLKIGYKTYNPNGSALKREKEIKKAIQCDQKYMGFRVAGIKIRDQIGALTVNKNGSEAYKWIKNDKQMRDIIEQVFRSNLIEEPNKEALKGCIQFIQELIEVLQTCKRMFRNTSILIIVDNLSQQYRIRWIDFNYVMNLSDDCENPNAEMDNNVIGGLKYLNSMLRQIESK</sequence>
<dbReference type="GO" id="GO:0000118">
    <property type="term" value="C:histone deacetylase complex"/>
    <property type="evidence" value="ECO:0007669"/>
    <property type="project" value="TreeGrafter"/>
</dbReference>
<keyword evidence="8" id="KW-0539">Nucleus</keyword>
<evidence type="ECO:0000256" key="3">
    <source>
        <dbReference type="ARBA" id="ARBA00022491"/>
    </source>
</evidence>
<dbReference type="OrthoDB" id="424012at2759"/>
<accession>A0A8S1NK91</accession>
<keyword evidence="5" id="KW-0156">Chromatin regulator</keyword>
<dbReference type="Pfam" id="PF00850">
    <property type="entry name" value="Hist_deacetyl"/>
    <property type="match status" value="1"/>
</dbReference>
<dbReference type="GO" id="GO:0005737">
    <property type="term" value="C:cytoplasm"/>
    <property type="evidence" value="ECO:0007669"/>
    <property type="project" value="TreeGrafter"/>
</dbReference>
<reference evidence="10" key="1">
    <citation type="submission" date="2021-01" db="EMBL/GenBank/DDBJ databases">
        <authorList>
            <consortium name="Genoscope - CEA"/>
            <person name="William W."/>
        </authorList>
    </citation>
    <scope>NUCLEOTIDE SEQUENCE</scope>
</reference>
<evidence type="ECO:0000256" key="1">
    <source>
        <dbReference type="ARBA" id="ARBA00004123"/>
    </source>
</evidence>
<evidence type="ECO:0000256" key="7">
    <source>
        <dbReference type="ARBA" id="ARBA00023163"/>
    </source>
</evidence>
<name>A0A8S1NK91_9CILI</name>
<evidence type="ECO:0000256" key="4">
    <source>
        <dbReference type="ARBA" id="ARBA00022801"/>
    </source>
</evidence>
<gene>
    <name evidence="10" type="ORF">PSON_ATCC_30995.1.T0590102</name>
</gene>
<dbReference type="GO" id="GO:0016301">
    <property type="term" value="F:kinase activity"/>
    <property type="evidence" value="ECO:0007669"/>
    <property type="project" value="InterPro"/>
</dbReference>
<evidence type="ECO:0000256" key="6">
    <source>
        <dbReference type="ARBA" id="ARBA00023015"/>
    </source>
</evidence>
<evidence type="ECO:0000313" key="11">
    <source>
        <dbReference type="Proteomes" id="UP000692954"/>
    </source>
</evidence>
<protein>
    <recommendedName>
        <fullName evidence="2">histone deacetylase</fullName>
        <ecNumber evidence="2">3.5.1.98</ecNumber>
    </recommendedName>
</protein>
<evidence type="ECO:0000313" key="10">
    <source>
        <dbReference type="EMBL" id="CAD8092522.1"/>
    </source>
</evidence>
<keyword evidence="4" id="KW-0378">Hydrolase</keyword>
<dbReference type="GO" id="GO:0141221">
    <property type="term" value="F:histone deacetylase activity, hydrolytic mechanism"/>
    <property type="evidence" value="ECO:0007669"/>
    <property type="project" value="UniProtKB-EC"/>
</dbReference>
<comment type="subcellular location">
    <subcellularLocation>
        <location evidence="1">Nucleus</location>
    </subcellularLocation>
</comment>
<evidence type="ECO:0000256" key="8">
    <source>
        <dbReference type="ARBA" id="ARBA00023242"/>
    </source>
</evidence>
<proteinExistence type="predicted"/>
<evidence type="ECO:0000256" key="5">
    <source>
        <dbReference type="ARBA" id="ARBA00022853"/>
    </source>
</evidence>
<dbReference type="GO" id="GO:0040029">
    <property type="term" value="P:epigenetic regulation of gene expression"/>
    <property type="evidence" value="ECO:0007669"/>
    <property type="project" value="TreeGrafter"/>
</dbReference>
<keyword evidence="3" id="KW-0678">Repressor</keyword>
<keyword evidence="11" id="KW-1185">Reference proteome</keyword>
<dbReference type="PANTHER" id="PTHR10625:SF5">
    <property type="entry name" value="HISTONE DEACETYLASE"/>
    <property type="match status" value="1"/>
</dbReference>
<keyword evidence="7" id="KW-0804">Transcription</keyword>
<keyword evidence="6" id="KW-0805">Transcription regulation</keyword>
<dbReference type="Pfam" id="PF03770">
    <property type="entry name" value="IPK"/>
    <property type="match status" value="1"/>
</dbReference>
<dbReference type="EC" id="3.5.1.98" evidence="2"/>
<evidence type="ECO:0000259" key="9">
    <source>
        <dbReference type="Pfam" id="PF00850"/>
    </source>
</evidence>
<dbReference type="GO" id="GO:0032958">
    <property type="term" value="P:inositol phosphate biosynthetic process"/>
    <property type="evidence" value="ECO:0007669"/>
    <property type="project" value="InterPro"/>
</dbReference>
<dbReference type="InterPro" id="IPR005522">
    <property type="entry name" value="IPK"/>
</dbReference>
<dbReference type="InterPro" id="IPR023801">
    <property type="entry name" value="His_deacetylse_dom"/>
</dbReference>
<organism evidence="10 11">
    <name type="scientific">Paramecium sonneborni</name>
    <dbReference type="NCBI Taxonomy" id="65129"/>
    <lineage>
        <taxon>Eukaryota</taxon>
        <taxon>Sar</taxon>
        <taxon>Alveolata</taxon>
        <taxon>Ciliophora</taxon>
        <taxon>Intramacronucleata</taxon>
        <taxon>Oligohymenophorea</taxon>
        <taxon>Peniculida</taxon>
        <taxon>Parameciidae</taxon>
        <taxon>Paramecium</taxon>
    </lineage>
</organism>
<dbReference type="EMBL" id="CAJJDN010000059">
    <property type="protein sequence ID" value="CAD8092522.1"/>
    <property type="molecule type" value="Genomic_DNA"/>
</dbReference>
<dbReference type="Proteomes" id="UP000692954">
    <property type="component" value="Unassembled WGS sequence"/>
</dbReference>
<feature type="domain" description="Histone deacetylase" evidence="9">
    <location>
        <begin position="35"/>
        <end position="339"/>
    </location>
</feature>
<evidence type="ECO:0000256" key="2">
    <source>
        <dbReference type="ARBA" id="ARBA00012111"/>
    </source>
</evidence>
<dbReference type="PANTHER" id="PTHR10625">
    <property type="entry name" value="HISTONE DEACETYLASE HDAC1-RELATED"/>
    <property type="match status" value="1"/>
</dbReference>
<dbReference type="AlphaFoldDB" id="A0A8S1NK91"/>
<dbReference type="CDD" id="cd09992">
    <property type="entry name" value="HDAC_classII"/>
    <property type="match status" value="1"/>
</dbReference>